<dbReference type="RefSeq" id="WP_032977711.1">
    <property type="nucleotide sequence ID" value="NZ_CP012077.1"/>
</dbReference>
<name>A0AAN1VGI9_9BORD</name>
<evidence type="ECO:0000256" key="1">
    <source>
        <dbReference type="SAM" id="Phobius"/>
    </source>
</evidence>
<dbReference type="AlphaFoldDB" id="A0AAN1VGI9"/>
<dbReference type="InterPro" id="IPR007047">
    <property type="entry name" value="Flp_Fap"/>
</dbReference>
<reference evidence="3" key="1">
    <citation type="submission" date="2017-10" db="EMBL/GenBank/DDBJ databases">
        <title>Whole genome sequencing of various Bordetella species.</title>
        <authorList>
            <person name="Weigand M.R."/>
            <person name="Loparev V."/>
            <person name="Peng Y."/>
            <person name="Bowden K.E."/>
            <person name="Tondella M.L."/>
            <person name="Williams M.M."/>
        </authorList>
    </citation>
    <scope>NUCLEOTIDE SEQUENCE [LARGE SCALE GENOMIC DNA]</scope>
    <source>
        <strain evidence="3">H720</strain>
    </source>
</reference>
<dbReference type="Pfam" id="PF04964">
    <property type="entry name" value="Flp_Fap"/>
    <property type="match status" value="1"/>
</dbReference>
<dbReference type="GeneID" id="92994967"/>
<evidence type="ECO:0000313" key="2">
    <source>
        <dbReference type="EMBL" id="AZW17695.1"/>
    </source>
</evidence>
<protein>
    <submittedName>
        <fullName evidence="2">Flp family type IVb pilin</fullName>
    </submittedName>
</protein>
<accession>A0AAN1VGI9</accession>
<evidence type="ECO:0000313" key="3">
    <source>
        <dbReference type="Proteomes" id="UP000282741"/>
    </source>
</evidence>
<gene>
    <name evidence="2" type="ORF">CS347_13415</name>
</gene>
<feature type="transmembrane region" description="Helical" evidence="1">
    <location>
        <begin position="20"/>
        <end position="39"/>
    </location>
</feature>
<keyword evidence="1" id="KW-0812">Transmembrane</keyword>
<proteinExistence type="predicted"/>
<dbReference type="EMBL" id="CP024172">
    <property type="protein sequence ID" value="AZW17695.1"/>
    <property type="molecule type" value="Genomic_DNA"/>
</dbReference>
<sequence length="68" mass="6895">MFAQLSSFWRDEDGATAIEYGLIAGLVAVAIIGGLTILADGLNSLFGRINTELTSVAPAGGGGNTNPQ</sequence>
<organism evidence="2 3">
    <name type="scientific">Bordetella hinzii</name>
    <dbReference type="NCBI Taxonomy" id="103855"/>
    <lineage>
        <taxon>Bacteria</taxon>
        <taxon>Pseudomonadati</taxon>
        <taxon>Pseudomonadota</taxon>
        <taxon>Betaproteobacteria</taxon>
        <taxon>Burkholderiales</taxon>
        <taxon>Alcaligenaceae</taxon>
        <taxon>Bordetella</taxon>
    </lineage>
</organism>
<keyword evidence="1" id="KW-1133">Transmembrane helix</keyword>
<keyword evidence="1" id="KW-0472">Membrane</keyword>
<dbReference type="Proteomes" id="UP000282741">
    <property type="component" value="Chromosome"/>
</dbReference>